<comment type="similarity">
    <text evidence="2 6">Belongs to the peptidase M24B family.</text>
</comment>
<dbReference type="InterPro" id="IPR033740">
    <property type="entry name" value="Pept_M24B"/>
</dbReference>
<dbReference type="PANTHER" id="PTHR43763">
    <property type="entry name" value="XAA-PRO AMINOPEPTIDASE 1"/>
    <property type="match status" value="1"/>
</dbReference>
<evidence type="ECO:0000256" key="4">
    <source>
        <dbReference type="ARBA" id="ARBA00022801"/>
    </source>
</evidence>
<evidence type="ECO:0000256" key="3">
    <source>
        <dbReference type="ARBA" id="ARBA00022723"/>
    </source>
</evidence>
<sequence length="613" mass="67564">MMSRVRDAPLTALRRVMADQAVAACIVPSEDAHQSEYVAPAAERRRFLSGFTGSAGTAVVTATQALLWTDGRYFDQATNELSSSWTLMRQGNADVPQIHEWLASNLKRDARIAVDPFVTSLSVFRTLTGAGLAEITPITPNLVDTVWDDKPDAPADPVFTHPREYSGESTQDKLAAVRQRLEEKGAFAFVVCALDEVAWLLNLRGSDIAFNPVFFSYAIVTMEDVLLFIDSNKLSTDVADYLSGLSVQVLPYDAIVTELSRLPVPEGKKIWIDPLQCSLALFNAIRKTPILELQSPVCELKAIKNDVELEGFRQCHIRDGAAVCQFLCWLEAQVKAGAPIDEISAADKLEAFRKRRRLFKGLSFSTIPGSGPNGAIIHYHPTAQTKRPVTSNEMFLLDSGGQYLDGTTDVTRTVHFGEPTQHEVDCFTRVLIGHIRLAMATFPGGTTGHQLDCLARTSLWSVGLNFNHGTGHGVGSFLNVHEGPHGISHLLRRIAVATSPLKAGMTVTNEPGYYETGRFGIRTESVMLVRPQKTQHEFGSAGWLGFETVTMVPLQASLMNLDLMSDAEIEWVDNYHAECLEKLAPELGDDRDTLAWLHKACRPLRLAKPLHQQ</sequence>
<evidence type="ECO:0000259" key="7">
    <source>
        <dbReference type="Pfam" id="PF00557"/>
    </source>
</evidence>
<dbReference type="Proteomes" id="UP000039324">
    <property type="component" value="Unassembled WGS sequence"/>
</dbReference>
<dbReference type="Pfam" id="PF00557">
    <property type="entry name" value="Peptidase_M24"/>
    <property type="match status" value="1"/>
</dbReference>
<dbReference type="STRING" id="37360.A0A0G4J1Y0"/>
<feature type="domain" description="Peptidase M24 C-terminal" evidence="9">
    <location>
        <begin position="542"/>
        <end position="604"/>
    </location>
</feature>
<dbReference type="FunFam" id="3.90.230.10:FF:000007">
    <property type="entry name" value="Xaa-Pro aminopeptidase P"/>
    <property type="match status" value="1"/>
</dbReference>
<dbReference type="Gene3D" id="3.90.230.10">
    <property type="entry name" value="Creatinase/methionine aminopeptidase superfamily"/>
    <property type="match status" value="1"/>
</dbReference>
<dbReference type="InterPro" id="IPR029149">
    <property type="entry name" value="Creatin/AminoP/Spt16_N"/>
</dbReference>
<dbReference type="EMBL" id="CDSF01000112">
    <property type="protein sequence ID" value="CEP01354.1"/>
    <property type="molecule type" value="Genomic_DNA"/>
</dbReference>
<evidence type="ECO:0000256" key="1">
    <source>
        <dbReference type="ARBA" id="ARBA00001936"/>
    </source>
</evidence>
<dbReference type="PROSITE" id="PS00491">
    <property type="entry name" value="PROLINE_PEPTIDASE"/>
    <property type="match status" value="1"/>
</dbReference>
<dbReference type="SUPFAM" id="SSF53092">
    <property type="entry name" value="Creatinase/prolidase N-terminal domain"/>
    <property type="match status" value="1"/>
</dbReference>
<accession>A0A0G4J1Y0</accession>
<dbReference type="AlphaFoldDB" id="A0A0G4J1Y0"/>
<dbReference type="GO" id="GO:0070006">
    <property type="term" value="F:metalloaminopeptidase activity"/>
    <property type="evidence" value="ECO:0007669"/>
    <property type="project" value="InterPro"/>
</dbReference>
<evidence type="ECO:0000313" key="10">
    <source>
        <dbReference type="EMBL" id="CEP01354.1"/>
    </source>
</evidence>
<evidence type="ECO:0000313" key="12">
    <source>
        <dbReference type="Proteomes" id="UP000039324"/>
    </source>
</evidence>
<keyword evidence="11" id="KW-0496">Mitochondrion</keyword>
<reference evidence="11 13" key="2">
    <citation type="submission" date="2018-03" db="EMBL/GenBank/DDBJ databases">
        <authorList>
            <person name="Fogelqvist J."/>
        </authorList>
    </citation>
    <scope>NUCLEOTIDE SEQUENCE [LARGE SCALE GENOMIC DNA]</scope>
</reference>
<dbReference type="Pfam" id="PF16188">
    <property type="entry name" value="Peptidase_M24_C"/>
    <property type="match status" value="1"/>
</dbReference>
<dbReference type="Pfam" id="PF01321">
    <property type="entry name" value="Creatinase_N"/>
    <property type="match status" value="1"/>
</dbReference>
<keyword evidence="5" id="KW-0464">Manganese</keyword>
<dbReference type="InterPro" id="IPR000994">
    <property type="entry name" value="Pept_M24"/>
</dbReference>
<dbReference type="GO" id="GO:0005737">
    <property type="term" value="C:cytoplasm"/>
    <property type="evidence" value="ECO:0007669"/>
    <property type="project" value="UniProtKB-ARBA"/>
</dbReference>
<dbReference type="InterPro" id="IPR000587">
    <property type="entry name" value="Creatinase_N"/>
</dbReference>
<dbReference type="InterPro" id="IPR050422">
    <property type="entry name" value="X-Pro_aminopeptidase_P"/>
</dbReference>
<dbReference type="InterPro" id="IPR036005">
    <property type="entry name" value="Creatinase/aminopeptidase-like"/>
</dbReference>
<organism evidence="10 12">
    <name type="scientific">Plasmodiophora brassicae</name>
    <name type="common">Clubroot disease agent</name>
    <dbReference type="NCBI Taxonomy" id="37360"/>
    <lineage>
        <taxon>Eukaryota</taxon>
        <taxon>Sar</taxon>
        <taxon>Rhizaria</taxon>
        <taxon>Endomyxa</taxon>
        <taxon>Phytomyxea</taxon>
        <taxon>Plasmodiophorida</taxon>
        <taxon>Plasmodiophoridae</taxon>
        <taxon>Plasmodiophora</taxon>
    </lineage>
</organism>
<gene>
    <name evidence="10" type="ORF">PBRA_001959</name>
    <name evidence="11" type="ORF">PLBR_LOCUS8595</name>
</gene>
<dbReference type="InterPro" id="IPR001131">
    <property type="entry name" value="Peptidase_M24B_aminopep-P_CS"/>
</dbReference>
<dbReference type="OMA" id="EPGMILS"/>
<feature type="domain" description="Peptidase M24" evidence="7">
    <location>
        <begin position="311"/>
        <end position="530"/>
    </location>
</feature>
<name>A0A0G4J1Y0_PLABS</name>
<dbReference type="PANTHER" id="PTHR43763:SF6">
    <property type="entry name" value="XAA-PRO AMINOPEPTIDASE 1"/>
    <property type="match status" value="1"/>
</dbReference>
<reference evidence="10 12" key="1">
    <citation type="submission" date="2015-02" db="EMBL/GenBank/DDBJ databases">
        <authorList>
            <person name="Chooi Y.-H."/>
        </authorList>
    </citation>
    <scope>NUCLEOTIDE SEQUENCE [LARGE SCALE GENOMIC DNA]</scope>
    <source>
        <strain evidence="10">E3</strain>
    </source>
</reference>
<dbReference type="Gene3D" id="3.40.350.10">
    <property type="entry name" value="Creatinase/prolidase N-terminal domain"/>
    <property type="match status" value="2"/>
</dbReference>
<evidence type="ECO:0000256" key="5">
    <source>
        <dbReference type="ARBA" id="ARBA00023211"/>
    </source>
</evidence>
<dbReference type="SUPFAM" id="SSF55920">
    <property type="entry name" value="Creatinase/aminopeptidase"/>
    <property type="match status" value="1"/>
</dbReference>
<evidence type="ECO:0000256" key="6">
    <source>
        <dbReference type="RuleBase" id="RU000590"/>
    </source>
</evidence>
<dbReference type="CDD" id="cd01085">
    <property type="entry name" value="APP"/>
    <property type="match status" value="1"/>
</dbReference>
<dbReference type="OrthoDB" id="9995434at2759"/>
<dbReference type="Proteomes" id="UP000290189">
    <property type="component" value="Unassembled WGS sequence"/>
</dbReference>
<keyword evidence="12" id="KW-1185">Reference proteome</keyword>
<proteinExistence type="inferred from homology"/>
<dbReference type="Pfam" id="PF16189">
    <property type="entry name" value="Creatinase_N_2"/>
    <property type="match status" value="1"/>
</dbReference>
<evidence type="ECO:0008006" key="14">
    <source>
        <dbReference type="Google" id="ProtNLM"/>
    </source>
</evidence>
<keyword evidence="3 6" id="KW-0479">Metal-binding</keyword>
<geneLocation type="mitochondrion" evidence="11"/>
<dbReference type="FunFam" id="3.40.350.10:FF:000003">
    <property type="entry name" value="Xaa-pro aminopeptidase P"/>
    <property type="match status" value="1"/>
</dbReference>
<evidence type="ECO:0000313" key="11">
    <source>
        <dbReference type="EMBL" id="SPR01380.1"/>
    </source>
</evidence>
<dbReference type="InterPro" id="IPR032416">
    <property type="entry name" value="Peptidase_M24_C"/>
</dbReference>
<keyword evidence="4" id="KW-0378">Hydrolase</keyword>
<feature type="domain" description="Creatinase N-terminal" evidence="8">
    <location>
        <begin position="10"/>
        <end position="140"/>
    </location>
</feature>
<evidence type="ECO:0000256" key="2">
    <source>
        <dbReference type="ARBA" id="ARBA00008766"/>
    </source>
</evidence>
<dbReference type="GO" id="GO:0046872">
    <property type="term" value="F:metal ion binding"/>
    <property type="evidence" value="ECO:0007669"/>
    <property type="project" value="UniProtKB-KW"/>
</dbReference>
<dbReference type="EMBL" id="OVEO01000017">
    <property type="protein sequence ID" value="SPR01380.1"/>
    <property type="molecule type" value="Genomic_DNA"/>
</dbReference>
<evidence type="ECO:0000313" key="13">
    <source>
        <dbReference type="Proteomes" id="UP000290189"/>
    </source>
</evidence>
<protein>
    <recommendedName>
        <fullName evidence="14">Peptidase M24 domain-containing protein</fullName>
    </recommendedName>
</protein>
<comment type="cofactor">
    <cofactor evidence="1">
        <name>Mn(2+)</name>
        <dbReference type="ChEBI" id="CHEBI:29035"/>
    </cofactor>
</comment>
<evidence type="ECO:0000259" key="9">
    <source>
        <dbReference type="Pfam" id="PF16188"/>
    </source>
</evidence>
<evidence type="ECO:0000259" key="8">
    <source>
        <dbReference type="Pfam" id="PF01321"/>
    </source>
</evidence>